<evidence type="ECO:0000256" key="2">
    <source>
        <dbReference type="SAM" id="MobiDB-lite"/>
    </source>
</evidence>
<feature type="region of interest" description="Disordered" evidence="2">
    <location>
        <begin position="38"/>
        <end position="57"/>
    </location>
</feature>
<name>A0A5M3T7R1_LIMPL</name>
<comment type="caution">
    <text evidence="4">The sequence shown here is derived from an EMBL/GenBank/DDBJ whole genome shotgun (WGS) entry which is preliminary data.</text>
</comment>
<accession>A0A5M3T7R1</accession>
<dbReference type="EMBL" id="BIMW01000089">
    <property type="protein sequence ID" value="GCE94048.1"/>
    <property type="molecule type" value="Genomic_DNA"/>
</dbReference>
<reference evidence="4 5" key="1">
    <citation type="journal article" date="2019" name="J Genomics">
        <title>The Draft Genome of a Hydrogen-producing Cyanobacterium, Arthrospira platensis NIES-46.</title>
        <authorList>
            <person name="Suzuki S."/>
            <person name="Yamaguchi H."/>
            <person name="Kawachi M."/>
        </authorList>
    </citation>
    <scope>NUCLEOTIDE SEQUENCE [LARGE SCALE GENOMIC DNA]</scope>
    <source>
        <strain evidence="4 5">NIES-46</strain>
    </source>
</reference>
<keyword evidence="3" id="KW-1133">Transmembrane helix</keyword>
<feature type="region of interest" description="Disordered" evidence="2">
    <location>
        <begin position="137"/>
        <end position="187"/>
    </location>
</feature>
<keyword evidence="3" id="KW-0472">Membrane</keyword>
<feature type="compositionally biased region" description="Low complexity" evidence="2">
    <location>
        <begin position="48"/>
        <end position="57"/>
    </location>
</feature>
<organism evidence="4 5">
    <name type="scientific">Limnospira platensis NIES-46</name>
    <dbReference type="NCBI Taxonomy" id="1236695"/>
    <lineage>
        <taxon>Bacteria</taxon>
        <taxon>Bacillati</taxon>
        <taxon>Cyanobacteriota</taxon>
        <taxon>Cyanophyceae</taxon>
        <taxon>Oscillatoriophycideae</taxon>
        <taxon>Oscillatoriales</taxon>
        <taxon>Sirenicapillariaceae</taxon>
        <taxon>Limnospira</taxon>
    </lineage>
</organism>
<proteinExistence type="predicted"/>
<evidence type="ECO:0000256" key="1">
    <source>
        <dbReference type="SAM" id="Coils"/>
    </source>
</evidence>
<dbReference type="Proteomes" id="UP000326169">
    <property type="component" value="Unassembled WGS sequence"/>
</dbReference>
<evidence type="ECO:0000313" key="4">
    <source>
        <dbReference type="EMBL" id="GCE94048.1"/>
    </source>
</evidence>
<keyword evidence="1" id="KW-0175">Coiled coil</keyword>
<sequence length="225" mass="24552">MPRDWSNSNIIKAIVVQLIPLIIPQSLSITAMSNPIPNSTASNPTPPEGGNSSSYSPSVPISLYREVTAELQGSQNLINSLRTQNQQLLEENQNLRQELNNVVQAANQFYLAVESVQGKNQPLSAVPPVNPSFSVNPVSPPPNFYEQPRTEIPQPDVVFPPNSDAPDTPPPQFTEEPEGRLRPSSGPDRGELSGIWLIVSIALIVVAAFGMGYWVVRPLLQQQGR</sequence>
<feature type="coiled-coil region" evidence="1">
    <location>
        <begin position="64"/>
        <end position="108"/>
    </location>
</feature>
<evidence type="ECO:0000256" key="3">
    <source>
        <dbReference type="SAM" id="Phobius"/>
    </source>
</evidence>
<gene>
    <name evidence="4" type="ORF">NIES46_21000</name>
</gene>
<protein>
    <submittedName>
        <fullName evidence="4">Uncharacterized protein</fullName>
    </submittedName>
</protein>
<feature type="transmembrane region" description="Helical" evidence="3">
    <location>
        <begin position="194"/>
        <end position="216"/>
    </location>
</feature>
<keyword evidence="3" id="KW-0812">Transmembrane</keyword>
<evidence type="ECO:0000313" key="5">
    <source>
        <dbReference type="Proteomes" id="UP000326169"/>
    </source>
</evidence>
<keyword evidence="5" id="KW-1185">Reference proteome</keyword>